<evidence type="ECO:0000313" key="1">
    <source>
        <dbReference type="EMBL" id="DAF97472.1"/>
    </source>
</evidence>
<dbReference type="EMBL" id="BK016133">
    <property type="protein sequence ID" value="DAF97472.1"/>
    <property type="molecule type" value="Genomic_DNA"/>
</dbReference>
<sequence>MSRFRLKIRVYLEGIEVMEKNDWHVSVALSVEALRSDISALKEMDLSNEGLATTLTSLFRNTYNTLRVSISGFLDKNDYGVLGLDENLVRKLDKSKLSKNYAYLLDTQVEVPVGMKGHYLPYTEVSLKLSTLFSGLQSQVEKLRSDIGRVISTEKGLLDSTLFDDKYYLEENKVVKNAIKEWSLHRVANDIVPSRAFGDVFRNGNELVECIGVARQCNDNLNQVNRKKLIANIETTMTYVKDLMEAAKEGYSKPLMLKIANAVAAVAENVETLSAAVYNTKMLNVALDSVNEKITSLVN</sequence>
<name>A0A8S5USJ5_9CAUD</name>
<protein>
    <submittedName>
        <fullName evidence="1">Uncharacterized protein</fullName>
    </submittedName>
</protein>
<proteinExistence type="predicted"/>
<organism evidence="1">
    <name type="scientific">Myoviridae sp. ctijX18</name>
    <dbReference type="NCBI Taxonomy" id="2825154"/>
    <lineage>
        <taxon>Viruses</taxon>
        <taxon>Duplodnaviria</taxon>
        <taxon>Heunggongvirae</taxon>
        <taxon>Uroviricota</taxon>
        <taxon>Caudoviricetes</taxon>
    </lineage>
</organism>
<reference evidence="1" key="1">
    <citation type="journal article" date="2021" name="Proc. Natl. Acad. Sci. U.S.A.">
        <title>A Catalog of Tens of Thousands of Viruses from Human Metagenomes Reveals Hidden Associations with Chronic Diseases.</title>
        <authorList>
            <person name="Tisza M.J."/>
            <person name="Buck C.B."/>
        </authorList>
    </citation>
    <scope>NUCLEOTIDE SEQUENCE</scope>
    <source>
        <strain evidence="1">CtijX18</strain>
    </source>
</reference>
<accession>A0A8S5USJ5</accession>